<keyword evidence="8" id="KW-0732">Signal</keyword>
<name>A0A2V4UP63_9GAMM</name>
<keyword evidence="11" id="KW-1185">Reference proteome</keyword>
<dbReference type="PROSITE" id="PS51257">
    <property type="entry name" value="PROKAR_LIPOPROTEIN"/>
    <property type="match status" value="1"/>
</dbReference>
<comment type="caution">
    <text evidence="10">The sequence shown here is derived from an EMBL/GenBank/DDBJ whole genome shotgun (WGS) entry which is preliminary data.</text>
</comment>
<comment type="function">
    <text evidence="3 7">Has an important function as a repair enzyme for proteins that have been inactivated by oxidation. Catalyzes the reversible oxidation-reduction of methionine sulfoxide in proteins to methionine.</text>
</comment>
<dbReference type="InterPro" id="IPR002579">
    <property type="entry name" value="Met_Sox_Rdtase_MsrB_dom"/>
</dbReference>
<feature type="active site" evidence="7">
    <location>
        <position position="59"/>
    </location>
</feature>
<dbReference type="HAMAP" id="MF_01401">
    <property type="entry name" value="MsrA"/>
    <property type="match status" value="1"/>
</dbReference>
<dbReference type="NCBIfam" id="TIGR00401">
    <property type="entry name" value="msrA"/>
    <property type="match status" value="1"/>
</dbReference>
<evidence type="ECO:0000256" key="6">
    <source>
        <dbReference type="ARBA" id="ARBA00048782"/>
    </source>
</evidence>
<dbReference type="PANTHER" id="PTHR43774">
    <property type="entry name" value="PEPTIDE METHIONINE SULFOXIDE REDUCTASE"/>
    <property type="match status" value="1"/>
</dbReference>
<dbReference type="InterPro" id="IPR011057">
    <property type="entry name" value="Mss4-like_sf"/>
</dbReference>
<dbReference type="OrthoDB" id="4174719at2"/>
<comment type="similarity">
    <text evidence="7">Belongs to the MsrA Met sulfoxide reductase family.</text>
</comment>
<evidence type="ECO:0000256" key="1">
    <source>
        <dbReference type="ARBA" id="ARBA00023002"/>
    </source>
</evidence>
<gene>
    <name evidence="7" type="primary">msrA</name>
    <name evidence="10" type="ORF">DFP82_108142</name>
</gene>
<dbReference type="GO" id="GO:0008113">
    <property type="term" value="F:peptide-methionine (S)-S-oxide reductase activity"/>
    <property type="evidence" value="ECO:0007669"/>
    <property type="project" value="UniProtKB-UniRule"/>
</dbReference>
<keyword evidence="2" id="KW-0511">Multifunctional enzyme</keyword>
<comment type="catalytic activity">
    <reaction evidence="5">
        <text>L-methionyl-[protein] + [thioredoxin]-disulfide + H2O = L-methionyl-(R)-S-oxide-[protein] + [thioredoxin]-dithiol</text>
        <dbReference type="Rhea" id="RHEA:24164"/>
        <dbReference type="Rhea" id="RHEA-COMP:10698"/>
        <dbReference type="Rhea" id="RHEA-COMP:10700"/>
        <dbReference type="Rhea" id="RHEA-COMP:12313"/>
        <dbReference type="Rhea" id="RHEA-COMP:12314"/>
        <dbReference type="ChEBI" id="CHEBI:15377"/>
        <dbReference type="ChEBI" id="CHEBI:16044"/>
        <dbReference type="ChEBI" id="CHEBI:29950"/>
        <dbReference type="ChEBI" id="CHEBI:45764"/>
        <dbReference type="ChEBI" id="CHEBI:50058"/>
        <dbReference type="EC" id="1.8.4.12"/>
    </reaction>
</comment>
<comment type="catalytic activity">
    <reaction evidence="6 7">
        <text>[thioredoxin]-disulfide + L-methionine + H2O = L-methionine (S)-S-oxide + [thioredoxin]-dithiol</text>
        <dbReference type="Rhea" id="RHEA:19993"/>
        <dbReference type="Rhea" id="RHEA-COMP:10698"/>
        <dbReference type="Rhea" id="RHEA-COMP:10700"/>
        <dbReference type="ChEBI" id="CHEBI:15377"/>
        <dbReference type="ChEBI" id="CHEBI:29950"/>
        <dbReference type="ChEBI" id="CHEBI:50058"/>
        <dbReference type="ChEBI" id="CHEBI:57844"/>
        <dbReference type="ChEBI" id="CHEBI:58772"/>
        <dbReference type="EC" id="1.8.4.11"/>
    </reaction>
</comment>
<keyword evidence="1 7" id="KW-0560">Oxidoreductase</keyword>
<comment type="catalytic activity">
    <reaction evidence="4 7">
        <text>L-methionyl-[protein] + [thioredoxin]-disulfide + H2O = L-methionyl-(S)-S-oxide-[protein] + [thioredoxin]-dithiol</text>
        <dbReference type="Rhea" id="RHEA:14217"/>
        <dbReference type="Rhea" id="RHEA-COMP:10698"/>
        <dbReference type="Rhea" id="RHEA-COMP:10700"/>
        <dbReference type="Rhea" id="RHEA-COMP:12313"/>
        <dbReference type="Rhea" id="RHEA-COMP:12315"/>
        <dbReference type="ChEBI" id="CHEBI:15377"/>
        <dbReference type="ChEBI" id="CHEBI:16044"/>
        <dbReference type="ChEBI" id="CHEBI:29950"/>
        <dbReference type="ChEBI" id="CHEBI:44120"/>
        <dbReference type="ChEBI" id="CHEBI:50058"/>
        <dbReference type="EC" id="1.8.4.11"/>
    </reaction>
</comment>
<dbReference type="Pfam" id="PF01641">
    <property type="entry name" value="SelR"/>
    <property type="match status" value="1"/>
</dbReference>
<accession>A0A2V4UP63</accession>
<dbReference type="RefSeq" id="WP_110923840.1">
    <property type="nucleotide sequence ID" value="NZ_QJSU01000008.1"/>
</dbReference>
<organism evidence="10 11">
    <name type="scientific">Psychrobacter fozii</name>
    <dbReference type="NCBI Taxonomy" id="198480"/>
    <lineage>
        <taxon>Bacteria</taxon>
        <taxon>Pseudomonadati</taxon>
        <taxon>Pseudomonadota</taxon>
        <taxon>Gammaproteobacteria</taxon>
        <taxon>Moraxellales</taxon>
        <taxon>Moraxellaceae</taxon>
        <taxon>Psychrobacter</taxon>
    </lineage>
</organism>
<evidence type="ECO:0000313" key="10">
    <source>
        <dbReference type="EMBL" id="PYE38346.1"/>
    </source>
</evidence>
<dbReference type="AlphaFoldDB" id="A0A2V4UP63"/>
<reference evidence="10 11" key="1">
    <citation type="submission" date="2018-06" db="EMBL/GenBank/DDBJ databases">
        <title>Genomic Encyclopedia of Type Strains, Phase III (KMG-III): the genomes of soil and plant-associated and newly described type strains.</title>
        <authorList>
            <person name="Whitman W."/>
        </authorList>
    </citation>
    <scope>NUCLEOTIDE SEQUENCE [LARGE SCALE GENOMIC DNA]</scope>
    <source>
        <strain evidence="10 11">CECT 5889</strain>
    </source>
</reference>
<dbReference type="EMBL" id="QJSU01000008">
    <property type="protein sequence ID" value="PYE38346.1"/>
    <property type="molecule type" value="Genomic_DNA"/>
</dbReference>
<dbReference type="PANTHER" id="PTHR43774:SF1">
    <property type="entry name" value="PEPTIDE METHIONINE SULFOXIDE REDUCTASE MSRA 2"/>
    <property type="match status" value="1"/>
</dbReference>
<evidence type="ECO:0000256" key="4">
    <source>
        <dbReference type="ARBA" id="ARBA00047806"/>
    </source>
</evidence>
<dbReference type="InterPro" id="IPR002569">
    <property type="entry name" value="Met_Sox_Rdtase_MsrA_dom"/>
</dbReference>
<sequence>MNLKLNTKVAAMVVAASSTFFVGCAATENTAKTTPPTTGNNPYAPTDPNLAVATVAGGCFWCVEAGYEKIPGVVEVVSGYTGGETQNPTYKQVSAGGTGHTEAAQVYYDPTKITYNGIVQALWRIADPTDADGQYVDRGTQYRPAIFYNNQQEKQTAEAAKKALQDSGVYDKPVVIEVVPASTFYPAEDYHQDYYKKNPLRYKAYTFNSGRYQFIESVYGKNYELDFSQFKPAAGSVTANTSTTPSNTAVATTGFNSKTFVKPAKSELKKSLSDIQYKVTQEEGTERAFDNEYWDNKAPGLYVDVISGEPLYSSRDKYKSGTGWPSFTRPLSTDMVVEKEDRGIFSVRTEIRSRYADSHVGHVFDDGPAPTGKRYCMNSAALRFVPLADMEKEGYGDWIDDVQPIAS</sequence>
<evidence type="ECO:0000313" key="11">
    <source>
        <dbReference type="Proteomes" id="UP000247746"/>
    </source>
</evidence>
<dbReference type="GO" id="GO:0033744">
    <property type="term" value="F:L-methionine:thioredoxin-disulfide S-oxidoreductase activity"/>
    <property type="evidence" value="ECO:0007669"/>
    <property type="project" value="RHEA"/>
</dbReference>
<dbReference type="Gene3D" id="2.170.150.20">
    <property type="entry name" value="Peptide methionine sulfoxide reductase"/>
    <property type="match status" value="1"/>
</dbReference>
<dbReference type="InterPro" id="IPR036509">
    <property type="entry name" value="Met_Sox_Rdtase_MsrA_sf"/>
</dbReference>
<evidence type="ECO:0000256" key="7">
    <source>
        <dbReference type="HAMAP-Rule" id="MF_01401"/>
    </source>
</evidence>
<dbReference type="FunFam" id="2.170.150.20:FF:000003">
    <property type="entry name" value="Peptide methionine sulfoxide reductase MsrB"/>
    <property type="match status" value="1"/>
</dbReference>
<evidence type="ECO:0000256" key="3">
    <source>
        <dbReference type="ARBA" id="ARBA00024679"/>
    </source>
</evidence>
<dbReference type="GO" id="GO:0033743">
    <property type="term" value="F:peptide-methionine (R)-S-oxide reductase activity"/>
    <property type="evidence" value="ECO:0007669"/>
    <property type="project" value="UniProtKB-EC"/>
</dbReference>
<feature type="chain" id="PRO_5015965905" description="Peptide methionine sulfoxide reductase MsrA" evidence="8">
    <location>
        <begin position="26"/>
        <end position="407"/>
    </location>
</feature>
<dbReference type="NCBIfam" id="TIGR00357">
    <property type="entry name" value="peptide-methionine (R)-S-oxide reductase MsrB"/>
    <property type="match status" value="1"/>
</dbReference>
<dbReference type="Gene3D" id="3.30.1060.10">
    <property type="entry name" value="Peptide methionine sulphoxide reductase MsrA"/>
    <property type="match status" value="1"/>
</dbReference>
<feature type="signal peptide" evidence="8">
    <location>
        <begin position="1"/>
        <end position="25"/>
    </location>
</feature>
<dbReference type="Proteomes" id="UP000247746">
    <property type="component" value="Unassembled WGS sequence"/>
</dbReference>
<evidence type="ECO:0000259" key="9">
    <source>
        <dbReference type="PROSITE" id="PS51790"/>
    </source>
</evidence>
<protein>
    <recommendedName>
        <fullName evidence="7">Peptide methionine sulfoxide reductase MsrA</fullName>
        <shortName evidence="7">Protein-methionine-S-oxide reductase</shortName>
        <ecNumber evidence="7">1.8.4.11</ecNumber>
    </recommendedName>
    <alternativeName>
        <fullName evidence="7">Peptide-methionine (S)-S-oxide reductase</fullName>
        <shortName evidence="7">Peptide Met(O) reductase</shortName>
    </alternativeName>
</protein>
<proteinExistence type="inferred from homology"/>
<dbReference type="SUPFAM" id="SSF51316">
    <property type="entry name" value="Mss4-like"/>
    <property type="match status" value="1"/>
</dbReference>
<dbReference type="PROSITE" id="PS51790">
    <property type="entry name" value="MSRB"/>
    <property type="match status" value="1"/>
</dbReference>
<feature type="domain" description="MsrB" evidence="9">
    <location>
        <begin position="265"/>
        <end position="387"/>
    </location>
</feature>
<dbReference type="EC" id="1.8.4.11" evidence="7"/>
<evidence type="ECO:0000256" key="8">
    <source>
        <dbReference type="SAM" id="SignalP"/>
    </source>
</evidence>
<dbReference type="SUPFAM" id="SSF55068">
    <property type="entry name" value="Peptide methionine sulfoxide reductase"/>
    <property type="match status" value="1"/>
</dbReference>
<evidence type="ECO:0000256" key="2">
    <source>
        <dbReference type="ARBA" id="ARBA00023268"/>
    </source>
</evidence>
<dbReference type="Pfam" id="PF01625">
    <property type="entry name" value="PMSR"/>
    <property type="match status" value="1"/>
</dbReference>
<evidence type="ECO:0000256" key="5">
    <source>
        <dbReference type="ARBA" id="ARBA00048488"/>
    </source>
</evidence>